<dbReference type="InterPro" id="IPR015943">
    <property type="entry name" value="WD40/YVTN_repeat-like_dom_sf"/>
</dbReference>
<protein>
    <recommendedName>
        <fullName evidence="1">Pyrrolo-quinoline quinone repeat domain-containing protein</fullName>
    </recommendedName>
</protein>
<dbReference type="Gene3D" id="2.130.10.10">
    <property type="entry name" value="YVTN repeat-like/Quinoprotein amine dehydrogenase"/>
    <property type="match status" value="1"/>
</dbReference>
<evidence type="ECO:0000313" key="3">
    <source>
        <dbReference type="Proteomes" id="UP000245802"/>
    </source>
</evidence>
<dbReference type="SUPFAM" id="SSF50998">
    <property type="entry name" value="Quinoprotein alcohol dehydrogenase-like"/>
    <property type="match status" value="1"/>
</dbReference>
<reference evidence="2 3" key="1">
    <citation type="submission" date="2018-01" db="EMBL/GenBank/DDBJ databases">
        <title>G. obscuriglobus.</title>
        <authorList>
            <person name="Franke J."/>
            <person name="Blomberg W."/>
            <person name="Selmecki A."/>
        </authorList>
    </citation>
    <scope>NUCLEOTIDE SEQUENCE [LARGE SCALE GENOMIC DNA]</scope>
    <source>
        <strain evidence="2 3">DSM 5831</strain>
    </source>
</reference>
<keyword evidence="3" id="KW-1185">Reference proteome</keyword>
<evidence type="ECO:0000313" key="2">
    <source>
        <dbReference type="EMBL" id="AWM40537.1"/>
    </source>
</evidence>
<dbReference type="OrthoDB" id="675304at2"/>
<proteinExistence type="predicted"/>
<dbReference type="EMBL" id="CP025958">
    <property type="protein sequence ID" value="AWM40537.1"/>
    <property type="molecule type" value="Genomic_DNA"/>
</dbReference>
<dbReference type="Pfam" id="PF13360">
    <property type="entry name" value="PQQ_2"/>
    <property type="match status" value="1"/>
</dbReference>
<feature type="domain" description="Pyrrolo-quinoline quinone repeat" evidence="1">
    <location>
        <begin position="14"/>
        <end position="82"/>
    </location>
</feature>
<organism evidence="2 3">
    <name type="scientific">Gemmata obscuriglobus</name>
    <dbReference type="NCBI Taxonomy" id="114"/>
    <lineage>
        <taxon>Bacteria</taxon>
        <taxon>Pseudomonadati</taxon>
        <taxon>Planctomycetota</taxon>
        <taxon>Planctomycetia</taxon>
        <taxon>Gemmatales</taxon>
        <taxon>Gemmataceae</taxon>
        <taxon>Gemmata</taxon>
    </lineage>
</organism>
<evidence type="ECO:0000259" key="1">
    <source>
        <dbReference type="Pfam" id="PF13360"/>
    </source>
</evidence>
<dbReference type="Proteomes" id="UP000245802">
    <property type="component" value="Chromosome"/>
</dbReference>
<gene>
    <name evidence="2" type="ORF">C1280_28515</name>
</gene>
<accession>A0A2Z3HAJ8</accession>
<dbReference type="KEGG" id="gog:C1280_28515"/>
<sequence>MKGIERLVFVGLNGYAVALDRETGEIVWSNNELKSGYVTLLLDGDRLIVSTNGYIFCLDPLTGRVIWNNHMKGYGGGAPTALVSVRGQSSQVLTQQAAEATAWQAAASANHTTSHTTSS</sequence>
<dbReference type="AlphaFoldDB" id="A0A2Z3HAJ8"/>
<dbReference type="InterPro" id="IPR011047">
    <property type="entry name" value="Quinoprotein_ADH-like_sf"/>
</dbReference>
<dbReference type="InterPro" id="IPR002372">
    <property type="entry name" value="PQQ_rpt_dom"/>
</dbReference>
<name>A0A2Z3HAJ8_9BACT</name>